<dbReference type="Pfam" id="PF02580">
    <property type="entry name" value="Tyr_Deacylase"/>
    <property type="match status" value="1"/>
</dbReference>
<dbReference type="GO" id="GO:0005737">
    <property type="term" value="C:cytoplasm"/>
    <property type="evidence" value="ECO:0007669"/>
    <property type="project" value="UniProtKB-SubCell"/>
</dbReference>
<dbReference type="GO" id="GO:0051500">
    <property type="term" value="F:D-tyrosyl-tRNA(Tyr) deacylase activity"/>
    <property type="evidence" value="ECO:0007669"/>
    <property type="project" value="TreeGrafter"/>
</dbReference>
<sequence length="149" mass="16412">MRGVVQRVLEAHVKVDGQIVGQIEQGLVVLLGVAQGDTEADLKYLVEKTINLRIFEDDDGKMNRSVLDVGGSILAISQFTLLGDARKGRRPSFITAARPEEANAMYEDYVRQIREQGVTVETGIFQADMKVHLVNDGPVTLMLDSSKIL</sequence>
<comment type="domain">
    <text evidence="2">A Gly-cisPro motif from one monomer fits into the active site of the other monomer to allow specific chiral rejection of L-amino acids.</text>
</comment>
<reference evidence="3 4" key="1">
    <citation type="submission" date="2018-02" db="EMBL/GenBank/DDBJ databases">
        <title>Comparative genomes isolates from brazilian mangrove.</title>
        <authorList>
            <person name="Araujo J.E."/>
            <person name="Taketani R.G."/>
            <person name="Silva M.C.P."/>
            <person name="Loureco M.V."/>
            <person name="Andreote F.D."/>
        </authorList>
    </citation>
    <scope>NUCLEOTIDE SEQUENCE [LARGE SCALE GENOMIC DNA]</scope>
    <source>
        <strain evidence="3 4">HEX-2 MGV</strain>
    </source>
</reference>
<dbReference type="EMBL" id="PUIA01000042">
    <property type="protein sequence ID" value="PQO29211.1"/>
    <property type="molecule type" value="Genomic_DNA"/>
</dbReference>
<dbReference type="PANTHER" id="PTHR10472:SF5">
    <property type="entry name" value="D-AMINOACYL-TRNA DEACYLASE 1"/>
    <property type="match status" value="1"/>
</dbReference>
<keyword evidence="2" id="KW-0963">Cytoplasm</keyword>
<comment type="subcellular location">
    <subcellularLocation>
        <location evidence="2">Cytoplasm</location>
    </subcellularLocation>
</comment>
<dbReference type="SUPFAM" id="SSF69500">
    <property type="entry name" value="DTD-like"/>
    <property type="match status" value="1"/>
</dbReference>
<keyword evidence="2" id="KW-0378">Hydrolase</keyword>
<protein>
    <recommendedName>
        <fullName evidence="2">D-aminoacyl-tRNA deacylase</fullName>
        <shortName evidence="2">DTD</shortName>
        <ecNumber evidence="2">3.1.1.96</ecNumber>
    </recommendedName>
    <alternativeName>
        <fullName evidence="2">Gly-tRNA(Ala) deacylase</fullName>
        <ecNumber evidence="2">3.1.1.-</ecNumber>
    </alternativeName>
</protein>
<dbReference type="PANTHER" id="PTHR10472">
    <property type="entry name" value="D-TYROSYL-TRNA TYR DEACYLASE"/>
    <property type="match status" value="1"/>
</dbReference>
<evidence type="ECO:0000313" key="3">
    <source>
        <dbReference type="EMBL" id="PQO29211.1"/>
    </source>
</evidence>
<dbReference type="GO" id="GO:0019478">
    <property type="term" value="P:D-amino acid catabolic process"/>
    <property type="evidence" value="ECO:0007669"/>
    <property type="project" value="UniProtKB-UniRule"/>
</dbReference>
<dbReference type="HAMAP" id="MF_00518">
    <property type="entry name" value="Deacylase_Dtd"/>
    <property type="match status" value="1"/>
</dbReference>
<comment type="similarity">
    <text evidence="1 2">Belongs to the DTD family.</text>
</comment>
<name>A0A2S8FAN2_9BACT</name>
<evidence type="ECO:0000256" key="1">
    <source>
        <dbReference type="ARBA" id="ARBA00009673"/>
    </source>
</evidence>
<dbReference type="CDD" id="cd00563">
    <property type="entry name" value="Dtyr_deacylase"/>
    <property type="match status" value="1"/>
</dbReference>
<dbReference type="Proteomes" id="UP000240009">
    <property type="component" value="Unassembled WGS sequence"/>
</dbReference>
<comment type="caution">
    <text evidence="3">The sequence shown here is derived from an EMBL/GenBank/DDBJ whole genome shotgun (WGS) entry which is preliminary data.</text>
</comment>
<dbReference type="InterPro" id="IPR023509">
    <property type="entry name" value="DTD-like_sf"/>
</dbReference>
<dbReference type="OrthoDB" id="9801395at2"/>
<comment type="function">
    <text evidence="2">An aminoacyl-tRNA editing enzyme that deacylates mischarged D-aminoacyl-tRNAs. Also deacylates mischarged glycyl-tRNA(Ala), protecting cells against glycine mischarging by AlaRS. Acts via tRNA-based rather than protein-based catalysis; rejects L-amino acids rather than detecting D-amino acids in the active site. By recycling D-aminoacyl-tRNA to D-amino acids and free tRNA molecules, this enzyme counteracts the toxicity associated with the formation of D-aminoacyl-tRNA entities in vivo and helps enforce protein L-homochirality.</text>
</comment>
<keyword evidence="2" id="KW-0694">RNA-binding</keyword>
<dbReference type="EC" id="3.1.1.-" evidence="2"/>
<comment type="catalytic activity">
    <reaction evidence="2">
        <text>glycyl-tRNA(Ala) + H2O = tRNA(Ala) + glycine + H(+)</text>
        <dbReference type="Rhea" id="RHEA:53744"/>
        <dbReference type="Rhea" id="RHEA-COMP:9657"/>
        <dbReference type="Rhea" id="RHEA-COMP:13640"/>
        <dbReference type="ChEBI" id="CHEBI:15377"/>
        <dbReference type="ChEBI" id="CHEBI:15378"/>
        <dbReference type="ChEBI" id="CHEBI:57305"/>
        <dbReference type="ChEBI" id="CHEBI:78442"/>
        <dbReference type="ChEBI" id="CHEBI:78522"/>
    </reaction>
</comment>
<dbReference type="Gene3D" id="3.50.80.10">
    <property type="entry name" value="D-tyrosyl-tRNA(Tyr) deacylase"/>
    <property type="match status" value="1"/>
</dbReference>
<proteinExistence type="inferred from homology"/>
<keyword evidence="2" id="KW-0820">tRNA-binding</keyword>
<evidence type="ECO:0000313" key="4">
    <source>
        <dbReference type="Proteomes" id="UP000240009"/>
    </source>
</evidence>
<dbReference type="EC" id="3.1.1.96" evidence="2"/>
<dbReference type="RefSeq" id="WP_105355224.1">
    <property type="nucleotide sequence ID" value="NZ_PUIA01000042.1"/>
</dbReference>
<dbReference type="GO" id="GO:0000049">
    <property type="term" value="F:tRNA binding"/>
    <property type="evidence" value="ECO:0007669"/>
    <property type="project" value="UniProtKB-UniRule"/>
</dbReference>
<comment type="subunit">
    <text evidence="2">Homodimer.</text>
</comment>
<dbReference type="InterPro" id="IPR003732">
    <property type="entry name" value="Daa-tRNA_deacyls_DTD"/>
</dbReference>
<dbReference type="GO" id="GO:0043908">
    <property type="term" value="F:Ser(Gly)-tRNA(Ala) hydrolase activity"/>
    <property type="evidence" value="ECO:0007669"/>
    <property type="project" value="UniProtKB-UniRule"/>
</dbReference>
<gene>
    <name evidence="2" type="primary">dtd</name>
    <name evidence="3" type="ORF">C5Y96_15810</name>
</gene>
<accession>A0A2S8FAN2</accession>
<organism evidence="3 4">
    <name type="scientific">Blastopirellula marina</name>
    <dbReference type="NCBI Taxonomy" id="124"/>
    <lineage>
        <taxon>Bacteria</taxon>
        <taxon>Pseudomonadati</taxon>
        <taxon>Planctomycetota</taxon>
        <taxon>Planctomycetia</taxon>
        <taxon>Pirellulales</taxon>
        <taxon>Pirellulaceae</taxon>
        <taxon>Blastopirellula</taxon>
    </lineage>
</organism>
<comment type="catalytic activity">
    <reaction evidence="2">
        <text>a D-aminoacyl-tRNA + H2O = a tRNA + a D-alpha-amino acid + H(+)</text>
        <dbReference type="Rhea" id="RHEA:13953"/>
        <dbReference type="Rhea" id="RHEA-COMP:10123"/>
        <dbReference type="Rhea" id="RHEA-COMP:10124"/>
        <dbReference type="ChEBI" id="CHEBI:15377"/>
        <dbReference type="ChEBI" id="CHEBI:15378"/>
        <dbReference type="ChEBI" id="CHEBI:59871"/>
        <dbReference type="ChEBI" id="CHEBI:78442"/>
        <dbReference type="ChEBI" id="CHEBI:79333"/>
        <dbReference type="EC" id="3.1.1.96"/>
    </reaction>
</comment>
<dbReference type="GO" id="GO:0106026">
    <property type="term" value="F:Gly-tRNA(Ala) deacylase activity"/>
    <property type="evidence" value="ECO:0007669"/>
    <property type="project" value="UniProtKB-UniRule"/>
</dbReference>
<evidence type="ECO:0000256" key="2">
    <source>
        <dbReference type="HAMAP-Rule" id="MF_00518"/>
    </source>
</evidence>
<dbReference type="AlphaFoldDB" id="A0A2S8FAN2"/>
<dbReference type="FunFam" id="3.50.80.10:FF:000001">
    <property type="entry name" value="D-aminoacyl-tRNA deacylase"/>
    <property type="match status" value="1"/>
</dbReference>
<feature type="short sequence motif" description="Gly-cisPro motif, important for rejection of L-amino acids" evidence="2">
    <location>
        <begin position="137"/>
        <end position="138"/>
    </location>
</feature>
<dbReference type="NCBIfam" id="TIGR00256">
    <property type="entry name" value="D-aminoacyl-tRNA deacylase"/>
    <property type="match status" value="1"/>
</dbReference>